<protein>
    <submittedName>
        <fullName evidence="1">Uncharacterized protein</fullName>
    </submittedName>
</protein>
<dbReference type="InterPro" id="IPR011989">
    <property type="entry name" value="ARM-like"/>
</dbReference>
<sequence>MSHQQPHAAAAISLKDEEEAFTAVRGALRDAHHVFIKGIQPVSAADATPLTPEQCIQLLDVYLRLILETSDDASAYILSRTFQTEFLEVLLRYVFQPLVFNPSASTSGYASQQSFMDLRAAAAKALNHVLLRSTSLGAEGVAAACFRAILDSDLMPQLLATLGNAAIPETIRCSTAEAVFIIILRFGSEGQSLFIQCQGVGAVTNALVLDSSTVVRNYCGSLLRELAEARPTDVALPNTLSVCLRVIATDSSSDVRILAAEVLMLCIRNATETRFLLLKPHGLLQVIDDQLGKNDSDGVDDASPIRQAFSPASNSGASTEWDSLVVRDAICRLLQTCCLVAFHASIDGFFAVACDMRIPLKLCRLTVSSKPSRASSLAETRPWRRFIARSEHW</sequence>
<dbReference type="InterPro" id="IPR016024">
    <property type="entry name" value="ARM-type_fold"/>
</dbReference>
<dbReference type="VEuPathDB" id="TriTrypDB:BSAL_57005"/>
<organism evidence="1 2">
    <name type="scientific">Bodo saltans</name>
    <name type="common">Flagellated protozoan</name>
    <dbReference type="NCBI Taxonomy" id="75058"/>
    <lineage>
        <taxon>Eukaryota</taxon>
        <taxon>Discoba</taxon>
        <taxon>Euglenozoa</taxon>
        <taxon>Kinetoplastea</taxon>
        <taxon>Metakinetoplastina</taxon>
        <taxon>Eubodonida</taxon>
        <taxon>Bodonidae</taxon>
        <taxon>Bodo</taxon>
    </lineage>
</organism>
<proteinExistence type="predicted"/>
<dbReference type="SUPFAM" id="SSF48371">
    <property type="entry name" value="ARM repeat"/>
    <property type="match status" value="1"/>
</dbReference>
<gene>
    <name evidence="1" type="ORF">BSAL_57005</name>
</gene>
<evidence type="ECO:0000313" key="1">
    <source>
        <dbReference type="EMBL" id="CUE88035.1"/>
    </source>
</evidence>
<evidence type="ECO:0000313" key="2">
    <source>
        <dbReference type="Proteomes" id="UP000051952"/>
    </source>
</evidence>
<dbReference type="Proteomes" id="UP000051952">
    <property type="component" value="Unassembled WGS sequence"/>
</dbReference>
<dbReference type="AlphaFoldDB" id="A0A0S4IUB5"/>
<accession>A0A0S4IUB5</accession>
<dbReference type="Gene3D" id="1.25.10.10">
    <property type="entry name" value="Leucine-rich Repeat Variant"/>
    <property type="match status" value="1"/>
</dbReference>
<reference evidence="2" key="1">
    <citation type="submission" date="2015-09" db="EMBL/GenBank/DDBJ databases">
        <authorList>
            <consortium name="Pathogen Informatics"/>
        </authorList>
    </citation>
    <scope>NUCLEOTIDE SEQUENCE [LARGE SCALE GENOMIC DNA]</scope>
    <source>
        <strain evidence="2">Lake Konstanz</strain>
    </source>
</reference>
<name>A0A0S4IUB5_BODSA</name>
<keyword evidence="2" id="KW-1185">Reference proteome</keyword>
<dbReference type="EMBL" id="CYKH01000207">
    <property type="protein sequence ID" value="CUE88035.1"/>
    <property type="molecule type" value="Genomic_DNA"/>
</dbReference>